<proteinExistence type="predicted"/>
<dbReference type="Pfam" id="PF13649">
    <property type="entry name" value="Methyltransf_25"/>
    <property type="match status" value="1"/>
</dbReference>
<dbReference type="InterPro" id="IPR041698">
    <property type="entry name" value="Methyltransf_25"/>
</dbReference>
<dbReference type="PANTHER" id="PTHR42912">
    <property type="entry name" value="METHYLTRANSFERASE"/>
    <property type="match status" value="1"/>
</dbReference>
<evidence type="ECO:0000313" key="2">
    <source>
        <dbReference type="EMBL" id="RUL88477.1"/>
    </source>
</evidence>
<dbReference type="Gene3D" id="3.40.50.150">
    <property type="entry name" value="Vaccinia Virus protein VP39"/>
    <property type="match status" value="1"/>
</dbReference>
<comment type="caution">
    <text evidence="2">The sequence shown here is derived from an EMBL/GenBank/DDBJ whole genome shotgun (WGS) entry which is preliminary data.</text>
</comment>
<organism evidence="2 3">
    <name type="scientific">Tautonia sociabilis</name>
    <dbReference type="NCBI Taxonomy" id="2080755"/>
    <lineage>
        <taxon>Bacteria</taxon>
        <taxon>Pseudomonadati</taxon>
        <taxon>Planctomycetota</taxon>
        <taxon>Planctomycetia</taxon>
        <taxon>Isosphaerales</taxon>
        <taxon>Isosphaeraceae</taxon>
        <taxon>Tautonia</taxon>
    </lineage>
</organism>
<dbReference type="GO" id="GO:0032259">
    <property type="term" value="P:methylation"/>
    <property type="evidence" value="ECO:0007669"/>
    <property type="project" value="UniProtKB-KW"/>
</dbReference>
<reference evidence="2 3" key="2">
    <citation type="submission" date="2019-01" db="EMBL/GenBank/DDBJ databases">
        <title>Tautonia sociabilis, a novel thermotolerant planctomycete of Isosphaeraceae family, isolated from a 4000 m deep subterranean habitat.</title>
        <authorList>
            <person name="Kovaleva O.L."/>
            <person name="Elcheninov A.G."/>
            <person name="Van Heerden E."/>
            <person name="Toshchakov S.V."/>
            <person name="Novikov A."/>
            <person name="Bonch-Osmolovskaya E.A."/>
            <person name="Kublanov I.V."/>
        </authorList>
    </citation>
    <scope>NUCLEOTIDE SEQUENCE [LARGE SCALE GENOMIC DNA]</scope>
    <source>
        <strain evidence="2 3">GM2012</strain>
    </source>
</reference>
<gene>
    <name evidence="2" type="ORF">TsocGM_07115</name>
</gene>
<evidence type="ECO:0000313" key="3">
    <source>
        <dbReference type="Proteomes" id="UP000280296"/>
    </source>
</evidence>
<dbReference type="OrthoDB" id="9804312at2"/>
<dbReference type="CDD" id="cd02440">
    <property type="entry name" value="AdoMet_MTases"/>
    <property type="match status" value="1"/>
</dbReference>
<keyword evidence="2" id="KW-0489">Methyltransferase</keyword>
<dbReference type="PANTHER" id="PTHR42912:SF80">
    <property type="entry name" value="METHYLTRANSFERASE DOMAIN-CONTAINING PROTEIN"/>
    <property type="match status" value="1"/>
</dbReference>
<dbReference type="RefSeq" id="WP_126724612.1">
    <property type="nucleotide sequence ID" value="NZ_RYZH01000010.1"/>
</dbReference>
<dbReference type="SUPFAM" id="SSF53335">
    <property type="entry name" value="S-adenosyl-L-methionine-dependent methyltransferases"/>
    <property type="match status" value="1"/>
</dbReference>
<accession>A0A432MMQ6</accession>
<sequence>MNPPPRWLLPPGVDPALWEYSRSDRLAEEEAGYFAEDPLTRADEEILRSRLTTPCDLIDLGCGAGRLAISFASRGFRVTAVDLSAPMLRQVGRASQAEGLAIFRVRANLCRLEGLPDSRFDAAILMYSTLGMISGREQRRRALASAARVLRPGGVLALHAHNLWLHLADPQGRRWLLGELGRRAIGRPPSDRRMTYRGIPGLAVHAFSWRELRSDLRSAGFGIDSVIPLDARTARPIRWTRLLHPIRAGGWIVFSRSRDGSRTG</sequence>
<dbReference type="InterPro" id="IPR029063">
    <property type="entry name" value="SAM-dependent_MTases_sf"/>
</dbReference>
<dbReference type="AlphaFoldDB" id="A0A432MMQ6"/>
<dbReference type="EMBL" id="RYZH01000010">
    <property type="protein sequence ID" value="RUL88477.1"/>
    <property type="molecule type" value="Genomic_DNA"/>
</dbReference>
<evidence type="ECO:0000259" key="1">
    <source>
        <dbReference type="Pfam" id="PF13649"/>
    </source>
</evidence>
<dbReference type="GO" id="GO:0008168">
    <property type="term" value="F:methyltransferase activity"/>
    <property type="evidence" value="ECO:0007669"/>
    <property type="project" value="UniProtKB-KW"/>
</dbReference>
<dbReference type="InterPro" id="IPR050508">
    <property type="entry name" value="Methyltransf_Superfamily"/>
</dbReference>
<protein>
    <submittedName>
        <fullName evidence="2">Class I SAM-dependent methyltransferase</fullName>
    </submittedName>
</protein>
<keyword evidence="3" id="KW-1185">Reference proteome</keyword>
<feature type="domain" description="Methyltransferase" evidence="1">
    <location>
        <begin position="58"/>
        <end position="154"/>
    </location>
</feature>
<reference evidence="2 3" key="1">
    <citation type="submission" date="2018-12" db="EMBL/GenBank/DDBJ databases">
        <authorList>
            <person name="Toschakov S.V."/>
        </authorList>
    </citation>
    <scope>NUCLEOTIDE SEQUENCE [LARGE SCALE GENOMIC DNA]</scope>
    <source>
        <strain evidence="2 3">GM2012</strain>
    </source>
</reference>
<keyword evidence="2" id="KW-0808">Transferase</keyword>
<dbReference type="Proteomes" id="UP000280296">
    <property type="component" value="Unassembled WGS sequence"/>
</dbReference>
<name>A0A432MMQ6_9BACT</name>